<protein>
    <recommendedName>
        <fullName evidence="2">Apple domain-containing protein</fullName>
    </recommendedName>
</protein>
<dbReference type="PROSITE" id="PS50948">
    <property type="entry name" value="PAN"/>
    <property type="match status" value="3"/>
</dbReference>
<dbReference type="Proteomes" id="UP001303046">
    <property type="component" value="Unassembled WGS sequence"/>
</dbReference>
<dbReference type="SUPFAM" id="SSF57414">
    <property type="entry name" value="Hairpin loop containing domain-like"/>
    <property type="match status" value="3"/>
</dbReference>
<feature type="region of interest" description="Disordered" evidence="1">
    <location>
        <begin position="257"/>
        <end position="276"/>
    </location>
</feature>
<dbReference type="CDD" id="cd01099">
    <property type="entry name" value="PAN_AP_HGF"/>
    <property type="match status" value="2"/>
</dbReference>
<feature type="domain" description="Apple" evidence="2">
    <location>
        <begin position="414"/>
        <end position="492"/>
    </location>
</feature>
<reference evidence="3 4" key="1">
    <citation type="submission" date="2023-08" db="EMBL/GenBank/DDBJ databases">
        <title>A Necator americanus chromosomal reference genome.</title>
        <authorList>
            <person name="Ilik V."/>
            <person name="Petrzelkova K.J."/>
            <person name="Pardy F."/>
            <person name="Fuh T."/>
            <person name="Niatou-Singa F.S."/>
            <person name="Gouil Q."/>
            <person name="Baker L."/>
            <person name="Ritchie M.E."/>
            <person name="Jex A.R."/>
            <person name="Gazzola D."/>
            <person name="Li H."/>
            <person name="Toshio Fujiwara R."/>
            <person name="Zhan B."/>
            <person name="Aroian R.V."/>
            <person name="Pafco B."/>
            <person name="Schwarz E.M."/>
        </authorList>
    </citation>
    <scope>NUCLEOTIDE SEQUENCE [LARGE SCALE GENOMIC DNA]</scope>
    <source>
        <strain evidence="3 4">Aroian</strain>
        <tissue evidence="3">Whole animal</tissue>
    </source>
</reference>
<feature type="domain" description="Apple" evidence="2">
    <location>
        <begin position="26"/>
        <end position="108"/>
    </location>
</feature>
<dbReference type="Gene3D" id="3.50.4.10">
    <property type="entry name" value="Hepatocyte Growth Factor"/>
    <property type="match status" value="2"/>
</dbReference>
<comment type="caution">
    <text evidence="3">The sequence shown here is derived from an EMBL/GenBank/DDBJ whole genome shotgun (WGS) entry which is preliminary data.</text>
</comment>
<evidence type="ECO:0000256" key="1">
    <source>
        <dbReference type="SAM" id="MobiDB-lite"/>
    </source>
</evidence>
<dbReference type="EMBL" id="JAVFWL010000004">
    <property type="protein sequence ID" value="KAK6750248.1"/>
    <property type="molecule type" value="Genomic_DNA"/>
</dbReference>
<dbReference type="PANTHER" id="PTHR47327">
    <property type="entry name" value="FI18240P1-RELATED"/>
    <property type="match status" value="1"/>
</dbReference>
<feature type="domain" description="Apple" evidence="2">
    <location>
        <begin position="314"/>
        <end position="389"/>
    </location>
</feature>
<evidence type="ECO:0000259" key="2">
    <source>
        <dbReference type="PROSITE" id="PS50948"/>
    </source>
</evidence>
<feature type="compositionally biased region" description="Polar residues" evidence="1">
    <location>
        <begin position="257"/>
        <end position="270"/>
    </location>
</feature>
<sequence length="519" mass="59383">MRWLHSTYFSIGFVMSVKLPEDVFSCFIYYPSRFLERSGTRSEGRLANVSVCLEHCMESIRIYKFVCRSAMWKRDTHLCILSVYDRTLRADKYRIALKDDIDLYENVCTSTKKAEPISFNSDWDLVRTTVPVETMWDPTPKPRPHKRKKLQEDVPLRRVREPTSFAKTFPRKRQGIGQTRPNIQFELNDPTRKLLKTPNEVLAKTFSVPLSQPEIIVDAQVDGEGRSLFNLPSKAWRLPPIRRSIIERRIYTNTVTGKSPPYTITGQQTKNRAHPGTEVAQRKKVRDILHGNTATVDATRILPKASEKPAEKPCFTRYKQRILPGFEEKTFTGFDQKNCLLSCLHSETFYCASVNYNEFRKICTMNGGNLHLNQAVLKPSTSDYFENECSPERASQRKVANNTAVLLSGSVRRCFEALTDSMLLSLESKLIEGTNSLDQCKAECLKAGSSGGHLCGAFNWLPHTKGCMLFNIEFDLKLIVHHPTAQFYVNKCAANTTVTEQPKDDDSIYDDYLAHRKQH</sequence>
<name>A0ABR1DJH4_NECAM</name>
<keyword evidence="4" id="KW-1185">Reference proteome</keyword>
<evidence type="ECO:0000313" key="4">
    <source>
        <dbReference type="Proteomes" id="UP001303046"/>
    </source>
</evidence>
<organism evidence="3 4">
    <name type="scientific">Necator americanus</name>
    <name type="common">Human hookworm</name>
    <dbReference type="NCBI Taxonomy" id="51031"/>
    <lineage>
        <taxon>Eukaryota</taxon>
        <taxon>Metazoa</taxon>
        <taxon>Ecdysozoa</taxon>
        <taxon>Nematoda</taxon>
        <taxon>Chromadorea</taxon>
        <taxon>Rhabditida</taxon>
        <taxon>Rhabditina</taxon>
        <taxon>Rhabditomorpha</taxon>
        <taxon>Strongyloidea</taxon>
        <taxon>Ancylostomatidae</taxon>
        <taxon>Bunostominae</taxon>
        <taxon>Necator</taxon>
    </lineage>
</organism>
<dbReference type="SMART" id="SM00473">
    <property type="entry name" value="PAN_AP"/>
    <property type="match status" value="3"/>
</dbReference>
<gene>
    <name evidence="3" type="primary">Necator_chrIV.g15611</name>
    <name evidence="3" type="ORF">RB195_002316</name>
</gene>
<dbReference type="InterPro" id="IPR052774">
    <property type="entry name" value="Celegans_DevNeuronal_Protein"/>
</dbReference>
<dbReference type="PANTHER" id="PTHR47327:SF15">
    <property type="entry name" value="APPLE DOMAIN-CONTAINING PROTEIN"/>
    <property type="match status" value="1"/>
</dbReference>
<dbReference type="Pfam" id="PF00024">
    <property type="entry name" value="PAN_1"/>
    <property type="match status" value="3"/>
</dbReference>
<dbReference type="InterPro" id="IPR003609">
    <property type="entry name" value="Pan_app"/>
</dbReference>
<proteinExistence type="predicted"/>
<evidence type="ECO:0000313" key="3">
    <source>
        <dbReference type="EMBL" id="KAK6750248.1"/>
    </source>
</evidence>
<accession>A0ABR1DJH4</accession>